<keyword evidence="10" id="KW-1185">Reference proteome</keyword>
<dbReference type="InterPro" id="IPR050775">
    <property type="entry name" value="FAD-binding_Monooxygenases"/>
</dbReference>
<dbReference type="PANTHER" id="PTHR43098:SF4">
    <property type="entry name" value="BLR3857 PROTEIN"/>
    <property type="match status" value="1"/>
</dbReference>
<comment type="cofactor">
    <cofactor evidence="1">
        <name>FAD</name>
        <dbReference type="ChEBI" id="CHEBI:57692"/>
    </cofactor>
</comment>
<dbReference type="RefSeq" id="WP_167185964.1">
    <property type="nucleotide sequence ID" value="NZ_JAAONZ010000006.1"/>
</dbReference>
<evidence type="ECO:0000256" key="4">
    <source>
        <dbReference type="ARBA" id="ARBA00022827"/>
    </source>
</evidence>
<dbReference type="InterPro" id="IPR036188">
    <property type="entry name" value="FAD/NAD-bd_sf"/>
</dbReference>
<comment type="similarity">
    <text evidence="2">Belongs to the FAD-binding monooxygenase family.</text>
</comment>
<dbReference type="Gene3D" id="3.50.50.60">
    <property type="entry name" value="FAD/NAD(P)-binding domain"/>
    <property type="match status" value="2"/>
</dbReference>
<evidence type="ECO:0000313" key="10">
    <source>
        <dbReference type="Proteomes" id="UP000787472"/>
    </source>
</evidence>
<evidence type="ECO:0000256" key="2">
    <source>
        <dbReference type="ARBA" id="ARBA00010139"/>
    </source>
</evidence>
<evidence type="ECO:0000313" key="9">
    <source>
        <dbReference type="EMBL" id="NHO65992.1"/>
    </source>
</evidence>
<keyword evidence="5" id="KW-0521">NADP</keyword>
<proteinExistence type="inferred from homology"/>
<evidence type="ECO:0000256" key="6">
    <source>
        <dbReference type="ARBA" id="ARBA00023002"/>
    </source>
</evidence>
<sequence>MTLYDVDLPSAEDIDIPALKQKYQQERDRRMTRQGQSQYVKPVEDLSYTYEGDPYTPVTPREPVNEDIDVVILGGGWSGIMAGVELKRAGISNFRNIDHAGDFGGVWYWNRYPGLQCDNDAYCYLPLLEETGFMPSKKFTEGYEILAYAQSIAKQYELYEKALFHTLVNQLRWDESRQRWIVKSKQGDEIRARHLIVANGLLNIPKLPGLEGIHDFKGHMFHTARWDYDYTGGSQREPVLDKLADKKVAIVGTGATAVQLVPYLGKYAKQFYVLQRTPSCVDTRRNSETDPQWAASLKPGWQAERRANFHRGANERYQPGESDMIVDIWTEVNRRLTDQFNEQDYYPDMAGYAEDRDVMDFRVMERLRRRVDAIVEDRNTAEKLKPYYRYQCKRPTSNDNYYQTFNRPNVDLIDVSQSQGIQRLTEKGFVANGQEYEVDCIIFASGYEVTSDLDRRWGFEVFEGRNGLSMYDNWAGGYQTLHGVMTHGFPNMYVIGLNQGGLNSSLTLNFEEQSRHISYIIQEAMNRGDATVEPTEDAQRAYVQHIRDTAVDRTEWIRECTPSYFNNEGKPDIDENGNEKYRFYLGDVYGPGWDAFVSLLENWRKQGDLQGLSITRP</sequence>
<comment type="caution">
    <text evidence="9">The sequence shown here is derived from an EMBL/GenBank/DDBJ whole genome shotgun (WGS) entry which is preliminary data.</text>
</comment>
<keyword evidence="7" id="KW-0503">Monooxygenase</keyword>
<gene>
    <name evidence="9" type="ORF">G8770_10600</name>
</gene>
<evidence type="ECO:0000256" key="5">
    <source>
        <dbReference type="ARBA" id="ARBA00022857"/>
    </source>
</evidence>
<evidence type="ECO:0000256" key="7">
    <source>
        <dbReference type="ARBA" id="ARBA00023033"/>
    </source>
</evidence>
<keyword evidence="4" id="KW-0274">FAD</keyword>
<dbReference type="AlphaFoldDB" id="A0A9E5MKX3"/>
<keyword evidence="6" id="KW-0560">Oxidoreductase</keyword>
<dbReference type="PRINTS" id="PR00411">
    <property type="entry name" value="PNDRDTASEI"/>
</dbReference>
<dbReference type="Pfam" id="PF07992">
    <property type="entry name" value="Pyr_redox_2"/>
    <property type="match status" value="1"/>
</dbReference>
<accession>A0A9E5MKX3</accession>
<protein>
    <submittedName>
        <fullName evidence="9">NAD(P)/FAD-dependent oxidoreductase</fullName>
    </submittedName>
</protein>
<organism evidence="9 10">
    <name type="scientific">Pseudomaricurvus hydrocarbonicus</name>
    <dbReference type="NCBI Taxonomy" id="1470433"/>
    <lineage>
        <taxon>Bacteria</taxon>
        <taxon>Pseudomonadati</taxon>
        <taxon>Pseudomonadota</taxon>
        <taxon>Gammaproteobacteria</taxon>
        <taxon>Cellvibrionales</taxon>
        <taxon>Cellvibrionaceae</taxon>
        <taxon>Pseudomaricurvus</taxon>
    </lineage>
</organism>
<evidence type="ECO:0000259" key="8">
    <source>
        <dbReference type="Pfam" id="PF07992"/>
    </source>
</evidence>
<dbReference type="SUPFAM" id="SSF51905">
    <property type="entry name" value="FAD/NAD(P)-binding domain"/>
    <property type="match status" value="1"/>
</dbReference>
<feature type="domain" description="FAD/NAD(P)-binding" evidence="8">
    <location>
        <begin position="69"/>
        <end position="283"/>
    </location>
</feature>
<name>A0A9E5MKX3_9GAMM</name>
<evidence type="ECO:0000256" key="1">
    <source>
        <dbReference type="ARBA" id="ARBA00001974"/>
    </source>
</evidence>
<dbReference type="InterPro" id="IPR023753">
    <property type="entry name" value="FAD/NAD-binding_dom"/>
</dbReference>
<dbReference type="GO" id="GO:0004497">
    <property type="term" value="F:monooxygenase activity"/>
    <property type="evidence" value="ECO:0007669"/>
    <property type="project" value="UniProtKB-KW"/>
</dbReference>
<reference evidence="9" key="1">
    <citation type="submission" date="2020-03" db="EMBL/GenBank/DDBJ databases">
        <authorList>
            <person name="Guo F."/>
        </authorList>
    </citation>
    <scope>NUCLEOTIDE SEQUENCE</scope>
    <source>
        <strain evidence="9">JCM 30134</strain>
    </source>
</reference>
<dbReference type="Proteomes" id="UP000787472">
    <property type="component" value="Unassembled WGS sequence"/>
</dbReference>
<evidence type="ECO:0000256" key="3">
    <source>
        <dbReference type="ARBA" id="ARBA00022630"/>
    </source>
</evidence>
<dbReference type="EMBL" id="JAAONZ010000006">
    <property type="protein sequence ID" value="NHO65992.1"/>
    <property type="molecule type" value="Genomic_DNA"/>
</dbReference>
<dbReference type="PANTHER" id="PTHR43098">
    <property type="entry name" value="L-ORNITHINE N(5)-MONOOXYGENASE-RELATED"/>
    <property type="match status" value="1"/>
</dbReference>
<keyword evidence="3" id="KW-0285">Flavoprotein</keyword>